<dbReference type="PANTHER" id="PTHR31286:SF99">
    <property type="entry name" value="DUF4283 DOMAIN-CONTAINING PROTEIN"/>
    <property type="match status" value="1"/>
</dbReference>
<keyword evidence="3" id="KW-1185">Reference proteome</keyword>
<sequence length="214" mass="24359">MMPVRHIETHKGEVVYEEPVTVAKSLKDDTDRTFFKAWEDPNVGAIKTINGSFADVLNSNKPSSKSKFRSLLNSEQVENADVVLPLAIFTAAQQRYANSLKVIKDEDGFFFIKFTSLSGLEQVLEQGPWLIRNIPIILTKWSPNLALTKDKVTKVPVWVKMHKVHVVAILKIIKPNCNTNWNQLCLMHYTIQCVRIWVKGTRFGAPLTLGRKRN</sequence>
<reference evidence="2" key="2">
    <citation type="submission" date="2022-01" db="EMBL/GenBank/DDBJ databases">
        <authorList>
            <person name="Yamashiro T."/>
            <person name="Shiraishi A."/>
            <person name="Satake H."/>
            <person name="Nakayama K."/>
        </authorList>
    </citation>
    <scope>NUCLEOTIDE SEQUENCE</scope>
</reference>
<proteinExistence type="predicted"/>
<evidence type="ECO:0000313" key="2">
    <source>
        <dbReference type="EMBL" id="GJS50257.1"/>
    </source>
</evidence>
<dbReference type="Pfam" id="PF14111">
    <property type="entry name" value="DUF4283"/>
    <property type="match status" value="1"/>
</dbReference>
<dbReference type="EMBL" id="BQNB010008503">
    <property type="protein sequence ID" value="GJS50257.1"/>
    <property type="molecule type" value="Genomic_DNA"/>
</dbReference>
<protein>
    <submittedName>
        <fullName evidence="2">Retrovirus-related pol polyprotein from transposon TNT 1-94</fullName>
    </submittedName>
</protein>
<dbReference type="PANTHER" id="PTHR31286">
    <property type="entry name" value="GLYCINE-RICH CELL WALL STRUCTURAL PROTEIN 1.8-LIKE"/>
    <property type="match status" value="1"/>
</dbReference>
<accession>A0ABQ4WBN6</accession>
<comment type="caution">
    <text evidence="2">The sequence shown here is derived from an EMBL/GenBank/DDBJ whole genome shotgun (WGS) entry which is preliminary data.</text>
</comment>
<name>A0ABQ4WBN6_9ASTR</name>
<dbReference type="Proteomes" id="UP001151760">
    <property type="component" value="Unassembled WGS sequence"/>
</dbReference>
<dbReference type="InterPro" id="IPR040256">
    <property type="entry name" value="At4g02000-like"/>
</dbReference>
<feature type="domain" description="DUF4283" evidence="1">
    <location>
        <begin position="98"/>
        <end position="148"/>
    </location>
</feature>
<gene>
    <name evidence="2" type="ORF">Tco_0600378</name>
</gene>
<evidence type="ECO:0000313" key="3">
    <source>
        <dbReference type="Proteomes" id="UP001151760"/>
    </source>
</evidence>
<evidence type="ECO:0000259" key="1">
    <source>
        <dbReference type="Pfam" id="PF14111"/>
    </source>
</evidence>
<dbReference type="InterPro" id="IPR025558">
    <property type="entry name" value="DUF4283"/>
</dbReference>
<reference evidence="2" key="1">
    <citation type="journal article" date="2022" name="Int. J. Mol. Sci.">
        <title>Draft Genome of Tanacetum Coccineum: Genomic Comparison of Closely Related Tanacetum-Family Plants.</title>
        <authorList>
            <person name="Yamashiro T."/>
            <person name="Shiraishi A."/>
            <person name="Nakayama K."/>
            <person name="Satake H."/>
        </authorList>
    </citation>
    <scope>NUCLEOTIDE SEQUENCE</scope>
</reference>
<organism evidence="2 3">
    <name type="scientific">Tanacetum coccineum</name>
    <dbReference type="NCBI Taxonomy" id="301880"/>
    <lineage>
        <taxon>Eukaryota</taxon>
        <taxon>Viridiplantae</taxon>
        <taxon>Streptophyta</taxon>
        <taxon>Embryophyta</taxon>
        <taxon>Tracheophyta</taxon>
        <taxon>Spermatophyta</taxon>
        <taxon>Magnoliopsida</taxon>
        <taxon>eudicotyledons</taxon>
        <taxon>Gunneridae</taxon>
        <taxon>Pentapetalae</taxon>
        <taxon>asterids</taxon>
        <taxon>campanulids</taxon>
        <taxon>Asterales</taxon>
        <taxon>Asteraceae</taxon>
        <taxon>Asteroideae</taxon>
        <taxon>Anthemideae</taxon>
        <taxon>Anthemidinae</taxon>
        <taxon>Tanacetum</taxon>
    </lineage>
</organism>